<keyword evidence="3" id="KW-1185">Reference proteome</keyword>
<name>A0A543IUZ9_9ACTN</name>
<organism evidence="2 3">
    <name type="scientific">Thermopolyspora flexuosa</name>
    <dbReference type="NCBI Taxonomy" id="103836"/>
    <lineage>
        <taxon>Bacteria</taxon>
        <taxon>Bacillati</taxon>
        <taxon>Actinomycetota</taxon>
        <taxon>Actinomycetes</taxon>
        <taxon>Streptosporangiales</taxon>
        <taxon>Streptosporangiaceae</taxon>
        <taxon>Thermopolyspora</taxon>
    </lineage>
</organism>
<comment type="caution">
    <text evidence="2">The sequence shown here is derived from an EMBL/GenBank/DDBJ whole genome shotgun (WGS) entry which is preliminary data.</text>
</comment>
<dbReference type="InterPro" id="IPR018649">
    <property type="entry name" value="SHOCT"/>
</dbReference>
<evidence type="ECO:0000259" key="1">
    <source>
        <dbReference type="Pfam" id="PF09851"/>
    </source>
</evidence>
<dbReference type="Proteomes" id="UP000319213">
    <property type="component" value="Unassembled WGS sequence"/>
</dbReference>
<gene>
    <name evidence="2" type="ORF">FHX40_1052</name>
</gene>
<evidence type="ECO:0000313" key="3">
    <source>
        <dbReference type="Proteomes" id="UP000319213"/>
    </source>
</evidence>
<protein>
    <submittedName>
        <fullName evidence="2">Putative membrane protein</fullName>
    </submittedName>
</protein>
<proteinExistence type="predicted"/>
<dbReference type="AlphaFoldDB" id="A0A543IUZ9"/>
<dbReference type="OrthoDB" id="3748887at2"/>
<dbReference type="Pfam" id="PF09851">
    <property type="entry name" value="SHOCT"/>
    <property type="match status" value="1"/>
</dbReference>
<dbReference type="EMBL" id="VFPQ01000001">
    <property type="protein sequence ID" value="TQM74381.1"/>
    <property type="molecule type" value="Genomic_DNA"/>
</dbReference>
<dbReference type="RefSeq" id="WP_142258560.1">
    <property type="nucleotide sequence ID" value="NZ_BMPV01000006.1"/>
</dbReference>
<sequence>MRMLLTVAFVLAVLAAVGFGVAWLTSTVHERRRAREEDPKEILKRRYAAGEIDEDEYLRRMSGLSQDW</sequence>
<evidence type="ECO:0000313" key="2">
    <source>
        <dbReference type="EMBL" id="TQM74381.1"/>
    </source>
</evidence>
<feature type="domain" description="SHOCT" evidence="1">
    <location>
        <begin position="41"/>
        <end position="60"/>
    </location>
</feature>
<accession>A0A543IUZ9</accession>
<reference evidence="2 3" key="1">
    <citation type="submission" date="2019-06" db="EMBL/GenBank/DDBJ databases">
        <title>Sequencing the genomes of 1000 actinobacteria strains.</title>
        <authorList>
            <person name="Klenk H.-P."/>
        </authorList>
    </citation>
    <scope>NUCLEOTIDE SEQUENCE [LARGE SCALE GENOMIC DNA]</scope>
    <source>
        <strain evidence="2 3">DSM 43186</strain>
    </source>
</reference>